<dbReference type="RefSeq" id="WP_039719471.1">
    <property type="nucleotide sequence ID" value="NZ_AWXV01000002.1"/>
</dbReference>
<evidence type="ECO:0000256" key="3">
    <source>
        <dbReference type="ARBA" id="ARBA00022448"/>
    </source>
</evidence>
<dbReference type="AlphaFoldDB" id="A0A0C1VJM7"/>
<evidence type="ECO:0000256" key="1">
    <source>
        <dbReference type="ARBA" id="ARBA00004418"/>
    </source>
</evidence>
<evidence type="ECO:0000256" key="4">
    <source>
        <dbReference type="ARBA" id="ARBA00022729"/>
    </source>
</evidence>
<dbReference type="HOGENOM" id="CLU_026974_6_0_6"/>
<comment type="caution">
    <text evidence="6">The sequence shown here is derived from an EMBL/GenBank/DDBJ whole genome shotgun (WGS) entry which is preliminary data.</text>
</comment>
<evidence type="ECO:0000256" key="2">
    <source>
        <dbReference type="ARBA" id="ARBA00008520"/>
    </source>
</evidence>
<dbReference type="NCBIfam" id="TIGR01254">
    <property type="entry name" value="sfuA"/>
    <property type="match status" value="1"/>
</dbReference>
<protein>
    <submittedName>
        <fullName evidence="6">Thiamin ABC transporter, substrate-binding component</fullName>
    </submittedName>
</protein>
<dbReference type="InterPro" id="IPR005948">
    <property type="entry name" value="ThiB-like"/>
</dbReference>
<dbReference type="Gene3D" id="3.40.190.10">
    <property type="entry name" value="Periplasmic binding protein-like II"/>
    <property type="match status" value="2"/>
</dbReference>
<keyword evidence="5" id="KW-0574">Periplasm</keyword>
<dbReference type="GO" id="GO:0030288">
    <property type="term" value="C:outer membrane-bounded periplasmic space"/>
    <property type="evidence" value="ECO:0007669"/>
    <property type="project" value="TreeGrafter"/>
</dbReference>
<comment type="similarity">
    <text evidence="2">Belongs to the bacterial solute-binding protein 1 family.</text>
</comment>
<dbReference type="GO" id="GO:0015888">
    <property type="term" value="P:thiamine transport"/>
    <property type="evidence" value="ECO:0007669"/>
    <property type="project" value="InterPro"/>
</dbReference>
<dbReference type="CDD" id="cd13545">
    <property type="entry name" value="PBP2_TbpA"/>
    <property type="match status" value="1"/>
</dbReference>
<dbReference type="Pfam" id="PF13343">
    <property type="entry name" value="SBP_bac_6"/>
    <property type="match status" value="1"/>
</dbReference>
<keyword evidence="3" id="KW-0813">Transport</keyword>
<dbReference type="GO" id="GO:0030975">
    <property type="term" value="F:thiamine binding"/>
    <property type="evidence" value="ECO:0007669"/>
    <property type="project" value="InterPro"/>
</dbReference>
<comment type="subcellular location">
    <subcellularLocation>
        <location evidence="1">Periplasm</location>
    </subcellularLocation>
</comment>
<dbReference type="GO" id="GO:0030976">
    <property type="term" value="F:thiamine pyrophosphate binding"/>
    <property type="evidence" value="ECO:0007669"/>
    <property type="project" value="TreeGrafter"/>
</dbReference>
<evidence type="ECO:0000313" key="6">
    <source>
        <dbReference type="EMBL" id="KIE64065.1"/>
    </source>
</evidence>
<dbReference type="Proteomes" id="UP000054529">
    <property type="component" value="Unassembled WGS sequence"/>
</dbReference>
<proteinExistence type="inferred from homology"/>
<name>A0A0C1VJM7_9ENTR</name>
<gene>
    <name evidence="6" type="ORF">P689_11936</name>
</gene>
<evidence type="ECO:0000313" key="7">
    <source>
        <dbReference type="Proteomes" id="UP000054529"/>
    </source>
</evidence>
<dbReference type="PATRIC" id="fig|1401651.3.peg.64"/>
<dbReference type="PANTHER" id="PTHR30006">
    <property type="entry name" value="THIAMINE-BINDING PERIPLASMIC PROTEIN-RELATED"/>
    <property type="match status" value="1"/>
</dbReference>
<dbReference type="PANTHER" id="PTHR30006:SF3">
    <property type="entry name" value="THIAMINE-BINDING PERIPLASMIC PROTEIN"/>
    <property type="match status" value="1"/>
</dbReference>
<evidence type="ECO:0000256" key="5">
    <source>
        <dbReference type="ARBA" id="ARBA00022764"/>
    </source>
</evidence>
<organism evidence="6 7">
    <name type="scientific">Candidatus Riesia pediculischaeffi PTSU</name>
    <dbReference type="NCBI Taxonomy" id="1401651"/>
    <lineage>
        <taxon>Bacteria</taxon>
        <taxon>Pseudomonadati</taxon>
        <taxon>Pseudomonadota</taxon>
        <taxon>Gammaproteobacteria</taxon>
        <taxon>Enterobacterales</taxon>
        <taxon>Enterobacteriaceae</taxon>
        <taxon>Candidatus Riesia</taxon>
    </lineage>
</organism>
<accession>A0A0C1VJM7</accession>
<reference evidence="6 7" key="1">
    <citation type="journal article" date="2014" name="G3 (Bethesda)">
        <title>Genome sequence of Candidatus Riesia pediculischaeffi, endosymbiont of chimpanzee lice, and genomic comparison of recently acquired endosymbionts from human and chimpanzee lice.</title>
        <authorList>
            <person name="Boyd B.M."/>
            <person name="Allen J.M."/>
            <person name="de Crecy-Lagard V."/>
            <person name="Reed D.L."/>
        </authorList>
    </citation>
    <scope>NUCLEOTIDE SEQUENCE [LARGE SCALE GENOMIC DNA]</scope>
    <source>
        <strain evidence="6 7">PTSU</strain>
    </source>
</reference>
<keyword evidence="4" id="KW-0732">Signal</keyword>
<dbReference type="EMBL" id="AWXV01000002">
    <property type="protein sequence ID" value="KIE64065.1"/>
    <property type="molecule type" value="Genomic_DNA"/>
</dbReference>
<sequence>MKRLIAKISLDILLIFFVNFFVYAESTLKIYSCNLFLSNLGIGKLVKSEFEKRYDCKLSFLPFRDEQALLNILKRKEKKFYADIVLGIDSNRVGSFRIKDLFIENRLRNVQFKLPLEEYNKFLIPYNYGYLSFIYDNRKVKKVPNSFDELISEENSWKIIYQDPRTSSSGLGLLFWIKKIYGDGSSKFWKRVAKKTVTVTKGWGESYKLFLKGEGDFLLSYSSSPGHFLIKKNYNYSSAMFKEGHYLQTELVGILSQSRNIRLAEKFIEFILSPKLQRMLSIYNWMYPSIDTELPEVYNSIPEPKKILQFDIQETDQNCQKWVQEWLLALTQW</sequence>
<dbReference type="SUPFAM" id="SSF53850">
    <property type="entry name" value="Periplasmic binding protein-like II"/>
    <property type="match status" value="1"/>
</dbReference>